<dbReference type="RefSeq" id="WP_413273982.1">
    <property type="nucleotide sequence ID" value="NZ_JBHFNQ010000214.1"/>
</dbReference>
<dbReference type="Proteomes" id="UP001576774">
    <property type="component" value="Unassembled WGS sequence"/>
</dbReference>
<reference evidence="1 2" key="1">
    <citation type="submission" date="2024-09" db="EMBL/GenBank/DDBJ databases">
        <title>Floridaenema gen nov. (Aerosakkonemataceae, Aerosakkonematales ord. nov., Cyanobacteria) from benthic tropical and subtropical fresh waters, with the description of four new species.</title>
        <authorList>
            <person name="Moretto J.A."/>
            <person name="Berthold D.E."/>
            <person name="Lefler F.W."/>
            <person name="Huang I.-S."/>
            <person name="Laughinghouse H. IV."/>
        </authorList>
    </citation>
    <scope>NUCLEOTIDE SEQUENCE [LARGE SCALE GENOMIC DNA]</scope>
    <source>
        <strain evidence="1 2">BLCC-F46</strain>
    </source>
</reference>
<organism evidence="1 2">
    <name type="scientific">Floridaenema aerugineum BLCC-F46</name>
    <dbReference type="NCBI Taxonomy" id="3153654"/>
    <lineage>
        <taxon>Bacteria</taxon>
        <taxon>Bacillati</taxon>
        <taxon>Cyanobacteriota</taxon>
        <taxon>Cyanophyceae</taxon>
        <taxon>Oscillatoriophycideae</taxon>
        <taxon>Aerosakkonematales</taxon>
        <taxon>Aerosakkonemataceae</taxon>
        <taxon>Floridanema</taxon>
        <taxon>Floridanema aerugineum</taxon>
    </lineage>
</organism>
<evidence type="ECO:0000313" key="1">
    <source>
        <dbReference type="EMBL" id="MFB2880988.1"/>
    </source>
</evidence>
<dbReference type="EMBL" id="JBHFNQ010000214">
    <property type="protein sequence ID" value="MFB2880988.1"/>
    <property type="molecule type" value="Genomic_DNA"/>
</dbReference>
<comment type="caution">
    <text evidence="1">The sequence shown here is derived from an EMBL/GenBank/DDBJ whole genome shotgun (WGS) entry which is preliminary data.</text>
</comment>
<protein>
    <submittedName>
        <fullName evidence="1">Uncharacterized protein</fullName>
    </submittedName>
</protein>
<gene>
    <name evidence="1" type="ORF">ACE1CC_29405</name>
</gene>
<proteinExistence type="predicted"/>
<evidence type="ECO:0000313" key="2">
    <source>
        <dbReference type="Proteomes" id="UP001576774"/>
    </source>
</evidence>
<accession>A0ABV4XDW1</accession>
<keyword evidence="2" id="KW-1185">Reference proteome</keyword>
<sequence>MGVAVIVSKWGAIPFWDNFWSLDYRTEGAMSKLQWLYGLWKLKILLDMEIAVGNKTVVVVGELKCLGLRSLRCFLQTKLRPILRSHNETERTTNLLIWVECLRSSGESRHRSHIIGDDYLHLERSHLVDCLTNYAEYNEKKSSWEHKTRK</sequence>
<name>A0ABV4XDW1_9CYAN</name>